<feature type="active site" description="Proton donor" evidence="5">
    <location>
        <position position="453"/>
    </location>
</feature>
<evidence type="ECO:0000256" key="4">
    <source>
        <dbReference type="ARBA" id="ARBA00022827"/>
    </source>
</evidence>
<dbReference type="InterPro" id="IPR000172">
    <property type="entry name" value="GMC_OxRdtase_N"/>
</dbReference>
<sequence length="515" mass="56074">MEADYVIVGTGSAGAVVANRLSADPSVQVIVLEAGKRDRDPFVHIPAGFSRLMRGPLDWDYLTEPQQGLGGRRIYWPRGKMLGGSSSMNAMMWIPGFAADYDEWGERAGQQWDYAHVEPYLRRIEAGPLIISRQRSPRASTAAWLDAAKDCGHRVEKPNSAEPQGFCETLVTQRRGARWSSADAYLKPKAVRKRRNLTVITEATATRVVFAGDRAIGVEFDGKHGRTVATARREVVLCAGAINTPHLLMLSGVGDHDQLTRLGVVPVAHSPEVGANLVDHLVVPLGFDVPYGSLVDAQKPLELLNYLVRRRGMLTSNVGEAYGFVKSRPDLALPDLELIYAPAPYFDEGIGDPYRGHAVVMGPILLKPQSKGSVTLHSTDPHDKPLIDPRYLTDPAGADREALMAGLRMCAHIAAARPLKDTLGRIARPLDATTLDDETLARALESLSHTLYHPVGTCRMGTDDASVVDPHLRVRGVRALRVVDASVMPTIIRGHTHAPTVVIGEKAADLIRSTH</sequence>
<dbReference type="KEGG" id="mcb:Mycch_3832"/>
<protein>
    <submittedName>
        <fullName evidence="9">Choline dehydrogenase-like flavoprotein</fullName>
    </submittedName>
</protein>
<dbReference type="SUPFAM" id="SSF51905">
    <property type="entry name" value="FAD/NAD(P)-binding domain"/>
    <property type="match status" value="1"/>
</dbReference>
<dbReference type="GO" id="GO:0016614">
    <property type="term" value="F:oxidoreductase activity, acting on CH-OH group of donors"/>
    <property type="evidence" value="ECO:0007669"/>
    <property type="project" value="InterPro"/>
</dbReference>
<dbReference type="OrthoDB" id="9785276at2"/>
<dbReference type="PROSITE" id="PS00623">
    <property type="entry name" value="GMC_OXRED_1"/>
    <property type="match status" value="1"/>
</dbReference>
<dbReference type="HOGENOM" id="CLU_002865_7_2_11"/>
<dbReference type="InterPro" id="IPR036188">
    <property type="entry name" value="FAD/NAD-bd_sf"/>
</dbReference>
<dbReference type="PANTHER" id="PTHR11552">
    <property type="entry name" value="GLUCOSE-METHANOL-CHOLINE GMC OXIDOREDUCTASE"/>
    <property type="match status" value="1"/>
</dbReference>
<keyword evidence="4 6" id="KW-0274">FAD</keyword>
<proteinExistence type="inferred from homology"/>
<dbReference type="PIRSF" id="PIRSF000137">
    <property type="entry name" value="Alcohol_oxidase"/>
    <property type="match status" value="1"/>
</dbReference>
<evidence type="ECO:0000256" key="1">
    <source>
        <dbReference type="ARBA" id="ARBA00001974"/>
    </source>
</evidence>
<dbReference type="AlphaFoldDB" id="I4BMQ1"/>
<dbReference type="Pfam" id="PF05199">
    <property type="entry name" value="GMC_oxred_C"/>
    <property type="match status" value="1"/>
</dbReference>
<feature type="domain" description="Glucose-methanol-choline oxidoreductase N-terminal" evidence="7">
    <location>
        <begin position="79"/>
        <end position="102"/>
    </location>
</feature>
<organism evidence="9 10">
    <name type="scientific">Mycolicibacterium chubuense (strain NBB4)</name>
    <name type="common">Mycobacterium chubuense</name>
    <dbReference type="NCBI Taxonomy" id="710421"/>
    <lineage>
        <taxon>Bacteria</taxon>
        <taxon>Bacillati</taxon>
        <taxon>Actinomycetota</taxon>
        <taxon>Actinomycetes</taxon>
        <taxon>Mycobacteriales</taxon>
        <taxon>Mycobacteriaceae</taxon>
        <taxon>Mycolicibacterium</taxon>
    </lineage>
</organism>
<comment type="cofactor">
    <cofactor evidence="1">
        <name>FAD</name>
        <dbReference type="ChEBI" id="CHEBI:57692"/>
    </cofactor>
</comment>
<dbReference type="Gene3D" id="3.30.560.10">
    <property type="entry name" value="Glucose Oxidase, domain 3"/>
    <property type="match status" value="1"/>
</dbReference>
<evidence type="ECO:0000256" key="3">
    <source>
        <dbReference type="ARBA" id="ARBA00022630"/>
    </source>
</evidence>
<dbReference type="SUPFAM" id="SSF54373">
    <property type="entry name" value="FAD-linked reductases, C-terminal domain"/>
    <property type="match status" value="1"/>
</dbReference>
<dbReference type="Pfam" id="PF00732">
    <property type="entry name" value="GMC_oxred_N"/>
    <property type="match status" value="1"/>
</dbReference>
<dbReference type="Gene3D" id="3.50.50.60">
    <property type="entry name" value="FAD/NAD(P)-binding domain"/>
    <property type="match status" value="1"/>
</dbReference>
<evidence type="ECO:0000256" key="2">
    <source>
        <dbReference type="ARBA" id="ARBA00010790"/>
    </source>
</evidence>
<reference evidence="9 10" key="1">
    <citation type="submission" date="2012-06" db="EMBL/GenBank/DDBJ databases">
        <title>Complete sequence of chromosome of Mycobacterium chubuense NBB4.</title>
        <authorList>
            <consortium name="US DOE Joint Genome Institute"/>
            <person name="Lucas S."/>
            <person name="Han J."/>
            <person name="Lapidus A."/>
            <person name="Cheng J.-F."/>
            <person name="Goodwin L."/>
            <person name="Pitluck S."/>
            <person name="Peters L."/>
            <person name="Mikhailova N."/>
            <person name="Teshima H."/>
            <person name="Detter J.C."/>
            <person name="Han C."/>
            <person name="Tapia R."/>
            <person name="Land M."/>
            <person name="Hauser L."/>
            <person name="Kyrpides N."/>
            <person name="Ivanova N."/>
            <person name="Pagani I."/>
            <person name="Mattes T."/>
            <person name="Holmes A."/>
            <person name="Rutledge P."/>
            <person name="Paulsen I."/>
            <person name="Coleman N."/>
            <person name="Woyke T."/>
        </authorList>
    </citation>
    <scope>NUCLEOTIDE SEQUENCE [LARGE SCALE GENOMIC DNA]</scope>
    <source>
        <strain evidence="9 10">NBB4</strain>
    </source>
</reference>
<comment type="similarity">
    <text evidence="2 6">Belongs to the GMC oxidoreductase family.</text>
</comment>
<feature type="domain" description="Glucose-methanol-choline oxidoreductase N-terminal" evidence="8">
    <location>
        <begin position="240"/>
        <end position="254"/>
    </location>
</feature>
<evidence type="ECO:0000259" key="8">
    <source>
        <dbReference type="PROSITE" id="PS00624"/>
    </source>
</evidence>
<evidence type="ECO:0000259" key="7">
    <source>
        <dbReference type="PROSITE" id="PS00623"/>
    </source>
</evidence>
<evidence type="ECO:0000256" key="6">
    <source>
        <dbReference type="RuleBase" id="RU003968"/>
    </source>
</evidence>
<dbReference type="STRING" id="710421.Mycch_3832"/>
<name>I4BMQ1_MYCCN</name>
<dbReference type="PROSITE" id="PS00624">
    <property type="entry name" value="GMC_OXRED_2"/>
    <property type="match status" value="1"/>
</dbReference>
<dbReference type="InterPro" id="IPR007867">
    <property type="entry name" value="GMC_OxRtase_C"/>
</dbReference>
<dbReference type="GO" id="GO:0050660">
    <property type="term" value="F:flavin adenine dinucleotide binding"/>
    <property type="evidence" value="ECO:0007669"/>
    <property type="project" value="InterPro"/>
</dbReference>
<dbReference type="EMBL" id="CP003053">
    <property type="protein sequence ID" value="AFM18558.1"/>
    <property type="molecule type" value="Genomic_DNA"/>
</dbReference>
<dbReference type="eggNOG" id="COG2303">
    <property type="taxonomic scope" value="Bacteria"/>
</dbReference>
<gene>
    <name evidence="9" type="ordered locus">Mycch_3832</name>
</gene>
<dbReference type="PANTHER" id="PTHR11552:SF147">
    <property type="entry name" value="CHOLINE DEHYDROGENASE, MITOCHONDRIAL"/>
    <property type="match status" value="1"/>
</dbReference>
<evidence type="ECO:0000256" key="5">
    <source>
        <dbReference type="PIRSR" id="PIRSR000137-1"/>
    </source>
</evidence>
<evidence type="ECO:0000313" key="9">
    <source>
        <dbReference type="EMBL" id="AFM18558.1"/>
    </source>
</evidence>
<accession>I4BMQ1</accession>
<evidence type="ECO:0000313" key="10">
    <source>
        <dbReference type="Proteomes" id="UP000006057"/>
    </source>
</evidence>
<dbReference type="PATRIC" id="fig|710421.3.peg.3828"/>
<dbReference type="RefSeq" id="WP_014817032.1">
    <property type="nucleotide sequence ID" value="NC_018027.1"/>
</dbReference>
<dbReference type="Proteomes" id="UP000006057">
    <property type="component" value="Chromosome"/>
</dbReference>
<dbReference type="InterPro" id="IPR012132">
    <property type="entry name" value="GMC_OxRdtase"/>
</dbReference>
<feature type="active site" description="Proton acceptor" evidence="5">
    <location>
        <position position="495"/>
    </location>
</feature>
<keyword evidence="10" id="KW-1185">Reference proteome</keyword>
<keyword evidence="3 6" id="KW-0285">Flavoprotein</keyword>